<dbReference type="PANTHER" id="PTHR48098">
    <property type="entry name" value="ENTEROCHELIN ESTERASE-RELATED"/>
    <property type="match status" value="1"/>
</dbReference>
<dbReference type="InterPro" id="IPR002044">
    <property type="entry name" value="CBM20"/>
</dbReference>
<dbReference type="GO" id="GO:0016787">
    <property type="term" value="F:hydrolase activity"/>
    <property type="evidence" value="ECO:0007669"/>
    <property type="project" value="UniProtKB-KW"/>
</dbReference>
<evidence type="ECO:0000256" key="1">
    <source>
        <dbReference type="SAM" id="SignalP"/>
    </source>
</evidence>
<evidence type="ECO:0000313" key="3">
    <source>
        <dbReference type="EMBL" id="QNP52168.1"/>
    </source>
</evidence>
<dbReference type="SMART" id="SM01065">
    <property type="entry name" value="CBM_2"/>
    <property type="match status" value="1"/>
</dbReference>
<feature type="signal peptide" evidence="1">
    <location>
        <begin position="1"/>
        <end position="19"/>
    </location>
</feature>
<dbReference type="SUPFAM" id="SSF53474">
    <property type="entry name" value="alpha/beta-Hydrolases"/>
    <property type="match status" value="1"/>
</dbReference>
<keyword evidence="3" id="KW-0378">Hydrolase</keyword>
<feature type="chain" id="PRO_5028946242" evidence="1">
    <location>
        <begin position="20"/>
        <end position="393"/>
    </location>
</feature>
<reference evidence="3 4" key="1">
    <citation type="submission" date="2020-08" db="EMBL/GenBank/DDBJ databases">
        <title>Genome sequence of Hymenobacter qilianensis JCM 19763T.</title>
        <authorList>
            <person name="Hyun D.-W."/>
            <person name="Bae J.-W."/>
        </authorList>
    </citation>
    <scope>NUCLEOTIDE SEQUENCE [LARGE SCALE GENOMIC DNA]</scope>
    <source>
        <strain evidence="3 4">JCM 19763</strain>
    </source>
</reference>
<dbReference type="Proteomes" id="UP000516093">
    <property type="component" value="Chromosome"/>
</dbReference>
<keyword evidence="4" id="KW-1185">Reference proteome</keyword>
<dbReference type="InterPro" id="IPR029058">
    <property type="entry name" value="AB_hydrolase_fold"/>
</dbReference>
<dbReference type="PROSITE" id="PS51166">
    <property type="entry name" value="CBM20"/>
    <property type="match status" value="1"/>
</dbReference>
<proteinExistence type="predicted"/>
<dbReference type="InterPro" id="IPR050583">
    <property type="entry name" value="Mycobacterial_A85_antigen"/>
</dbReference>
<dbReference type="GO" id="GO:2001070">
    <property type="term" value="F:starch binding"/>
    <property type="evidence" value="ECO:0007669"/>
    <property type="project" value="InterPro"/>
</dbReference>
<dbReference type="KEGG" id="hqi:H9L05_20200"/>
<dbReference type="InterPro" id="IPR013783">
    <property type="entry name" value="Ig-like_fold"/>
</dbReference>
<protein>
    <submittedName>
        <fullName evidence="3">Alpha/beta hydrolase</fullName>
    </submittedName>
</protein>
<organism evidence="3 4">
    <name type="scientific">Hymenobacter qilianensis</name>
    <dbReference type="NCBI Taxonomy" id="1385715"/>
    <lineage>
        <taxon>Bacteria</taxon>
        <taxon>Pseudomonadati</taxon>
        <taxon>Bacteroidota</taxon>
        <taxon>Cytophagia</taxon>
        <taxon>Cytophagales</taxon>
        <taxon>Hymenobacteraceae</taxon>
        <taxon>Hymenobacter</taxon>
    </lineage>
</organism>
<evidence type="ECO:0000313" key="4">
    <source>
        <dbReference type="Proteomes" id="UP000516093"/>
    </source>
</evidence>
<dbReference type="RefSeq" id="WP_187732427.1">
    <property type="nucleotide sequence ID" value="NZ_BMFN01000002.1"/>
</dbReference>
<dbReference type="PANTHER" id="PTHR48098:SF6">
    <property type="entry name" value="FERRI-BACILLIBACTIN ESTERASE BESA"/>
    <property type="match status" value="1"/>
</dbReference>
<dbReference type="AlphaFoldDB" id="A0A7H0GV52"/>
<dbReference type="SUPFAM" id="SSF81296">
    <property type="entry name" value="E set domains"/>
    <property type="match status" value="1"/>
</dbReference>
<feature type="domain" description="CBM20" evidence="2">
    <location>
        <begin position="15"/>
        <end position="118"/>
    </location>
</feature>
<keyword evidence="1" id="KW-0732">Signal</keyword>
<dbReference type="EMBL" id="CP060784">
    <property type="protein sequence ID" value="QNP52168.1"/>
    <property type="molecule type" value="Genomic_DNA"/>
</dbReference>
<evidence type="ECO:0000259" key="2">
    <source>
        <dbReference type="PROSITE" id="PS51166"/>
    </source>
</evidence>
<gene>
    <name evidence="3" type="ORF">H9L05_20200</name>
</gene>
<dbReference type="Gene3D" id="2.60.40.10">
    <property type="entry name" value="Immunoglobulins"/>
    <property type="match status" value="1"/>
</dbReference>
<accession>A0A7H0GV52</accession>
<sequence length="393" mass="44031">MRILLIITCLLWCASVTVAQTILRVERVPTNTPADAVLYVAGSFNNWNPKNAPHALTKNSDGSYQLVLPPSLDNFEYKFTRGSWETVETDAANKAIDNRRYSAATGKTVTHEIKNWQDLAGGAPVKQHTLTPNVTVLADSFAIPQLNRKRRVWVYLPNDYATSRRRYPVLYLHDGQNVFDEFTGFSGEWGVDETLRQLQLAGQDTGCIVVAVDHGGDTRLDELSPWRNAKYGGGQGDAYLNFMVQTLKPYIDAKYRTLKNRQHTGIAGSSMGGLISLYAGLKYPRVFSKIGVFSPALWFAQDSILAYVSRAKVRQPMQFYLVAGEQESETMVPLMAAMRDSLRKAGVKPTAISYRAVADGKHAEWFWRREFPAAYQWLYKTKALGGKNSRASQ</sequence>
<dbReference type="Pfam" id="PF00756">
    <property type="entry name" value="Esterase"/>
    <property type="match status" value="1"/>
</dbReference>
<dbReference type="InterPro" id="IPR014756">
    <property type="entry name" value="Ig_E-set"/>
</dbReference>
<dbReference type="Gene3D" id="3.40.50.1820">
    <property type="entry name" value="alpha/beta hydrolase"/>
    <property type="match status" value="1"/>
</dbReference>
<name>A0A7H0GV52_9BACT</name>
<dbReference type="InterPro" id="IPR000801">
    <property type="entry name" value="Esterase-like"/>
</dbReference>